<dbReference type="AlphaFoldDB" id="A0A5C1AFV3"/>
<dbReference type="PANTHER" id="PTHR43861">
    <property type="entry name" value="TRANS-ACONITATE 2-METHYLTRANSFERASE-RELATED"/>
    <property type="match status" value="1"/>
</dbReference>
<organism evidence="1 2">
    <name type="scientific">Limnoglobus roseus</name>
    <dbReference type="NCBI Taxonomy" id="2598579"/>
    <lineage>
        <taxon>Bacteria</taxon>
        <taxon>Pseudomonadati</taxon>
        <taxon>Planctomycetota</taxon>
        <taxon>Planctomycetia</taxon>
        <taxon>Gemmatales</taxon>
        <taxon>Gemmataceae</taxon>
        <taxon>Limnoglobus</taxon>
    </lineage>
</organism>
<dbReference type="GO" id="GO:0008168">
    <property type="term" value="F:methyltransferase activity"/>
    <property type="evidence" value="ECO:0007669"/>
    <property type="project" value="UniProtKB-KW"/>
</dbReference>
<protein>
    <submittedName>
        <fullName evidence="1">Class I SAM-dependent methyltransferase</fullName>
    </submittedName>
</protein>
<gene>
    <name evidence="1" type="ORF">PX52LOC_04464</name>
</gene>
<dbReference type="RefSeq" id="WP_149112077.1">
    <property type="nucleotide sequence ID" value="NZ_CP042425.1"/>
</dbReference>
<keyword evidence="1" id="KW-0808">Transferase</keyword>
<proteinExistence type="predicted"/>
<evidence type="ECO:0000313" key="2">
    <source>
        <dbReference type="Proteomes" id="UP000324974"/>
    </source>
</evidence>
<dbReference type="EMBL" id="CP042425">
    <property type="protein sequence ID" value="QEL17475.1"/>
    <property type="molecule type" value="Genomic_DNA"/>
</dbReference>
<keyword evidence="1" id="KW-0489">Methyltransferase</keyword>
<dbReference type="CDD" id="cd02440">
    <property type="entry name" value="AdoMet_MTases"/>
    <property type="match status" value="1"/>
</dbReference>
<dbReference type="GO" id="GO:0032259">
    <property type="term" value="P:methylation"/>
    <property type="evidence" value="ECO:0007669"/>
    <property type="project" value="UniProtKB-KW"/>
</dbReference>
<name>A0A5C1AFV3_9BACT</name>
<dbReference type="KEGG" id="lrs:PX52LOC_04464"/>
<keyword evidence="2" id="KW-1185">Reference proteome</keyword>
<dbReference type="InterPro" id="IPR029063">
    <property type="entry name" value="SAM-dependent_MTases_sf"/>
</dbReference>
<dbReference type="Pfam" id="PF13489">
    <property type="entry name" value="Methyltransf_23"/>
    <property type="match status" value="1"/>
</dbReference>
<evidence type="ECO:0000313" key="1">
    <source>
        <dbReference type="EMBL" id="QEL17475.1"/>
    </source>
</evidence>
<dbReference type="Gene3D" id="3.40.50.150">
    <property type="entry name" value="Vaccinia Virus protein VP39"/>
    <property type="match status" value="1"/>
</dbReference>
<dbReference type="OrthoDB" id="5642573at2"/>
<dbReference type="SUPFAM" id="SSF53335">
    <property type="entry name" value="S-adenosyl-L-methionine-dependent methyltransferases"/>
    <property type="match status" value="1"/>
</dbReference>
<dbReference type="Proteomes" id="UP000324974">
    <property type="component" value="Chromosome"/>
</dbReference>
<reference evidence="2" key="1">
    <citation type="submission" date="2019-08" db="EMBL/GenBank/DDBJ databases">
        <title>Limnoglobus roseus gen. nov., sp. nov., a novel freshwater planctomycete with a giant genome from the family Gemmataceae.</title>
        <authorList>
            <person name="Kulichevskaya I.S."/>
            <person name="Naumoff D.G."/>
            <person name="Miroshnikov K."/>
            <person name="Ivanova A."/>
            <person name="Philippov D.A."/>
            <person name="Hakobyan A."/>
            <person name="Rijpstra I.C."/>
            <person name="Sinninghe Damste J.S."/>
            <person name="Liesack W."/>
            <person name="Dedysh S.N."/>
        </authorList>
    </citation>
    <scope>NUCLEOTIDE SEQUENCE [LARGE SCALE GENOMIC DNA]</scope>
    <source>
        <strain evidence="2">PX52</strain>
    </source>
</reference>
<dbReference type="PANTHER" id="PTHR43861:SF6">
    <property type="entry name" value="METHYLTRANSFERASE TYPE 11"/>
    <property type="match status" value="1"/>
</dbReference>
<accession>A0A5C1AFV3</accession>
<sequence length="274" mass="30019">MAVSTMFDPVSSCSVCGSADREALFTRHDGGIGADLSLVRCRSCNLVYLAPRPSLAFIESLEGNSSVYLMPPDEMASKIRALNDMVAGLEQFTTRRKRLVDIGCNRGLLLEAARRRGWDCIGVEPSEAAAQRARLDFGLRVVKSSDEIASSERDFDLAVAWYVLDHTLDPVQFLIDASSLLRPDGVLALQVPSFDFISSFASQNRISHLICAVHTFYFTEKTMHAVLARAGLEPFFVLNNPDDLMLTVLSRKKTFNAASAPPNHPVEAGHLSAV</sequence>